<feature type="transmembrane region" description="Helical" evidence="1">
    <location>
        <begin position="107"/>
        <end position="129"/>
    </location>
</feature>
<dbReference type="EMBL" id="CABVOU010000021">
    <property type="protein sequence ID" value="VVZ94604.1"/>
    <property type="molecule type" value="Genomic_DNA"/>
</dbReference>
<dbReference type="Proteomes" id="UP000326725">
    <property type="component" value="Unassembled WGS sequence"/>
</dbReference>
<evidence type="ECO:0000313" key="2">
    <source>
        <dbReference type="EMBL" id="VVZ94604.1"/>
    </source>
</evidence>
<protein>
    <submittedName>
        <fullName evidence="2">Uncharacterized protein</fullName>
    </submittedName>
</protein>
<accession>A0A5K1HYI3</accession>
<organism evidence="2 3">
    <name type="scientific">Halomonas lysinitropha</name>
    <dbReference type="NCBI Taxonomy" id="2607506"/>
    <lineage>
        <taxon>Bacteria</taxon>
        <taxon>Pseudomonadati</taxon>
        <taxon>Pseudomonadota</taxon>
        <taxon>Gammaproteobacteria</taxon>
        <taxon>Oceanospirillales</taxon>
        <taxon>Halomonadaceae</taxon>
        <taxon>Halomonas</taxon>
    </lineage>
</organism>
<reference evidence="2 3" key="1">
    <citation type="submission" date="2019-09" db="EMBL/GenBank/DDBJ databases">
        <authorList>
            <person name="Criscuolo A."/>
        </authorList>
    </citation>
    <scope>NUCLEOTIDE SEQUENCE [LARGE SCALE GENOMIC DNA]</scope>
    <source>
        <strain evidence="3">3(2)</strain>
    </source>
</reference>
<evidence type="ECO:0000313" key="3">
    <source>
        <dbReference type="Proteomes" id="UP000326725"/>
    </source>
</evidence>
<keyword evidence="1" id="KW-0812">Transmembrane</keyword>
<proteinExistence type="predicted"/>
<keyword evidence="1" id="KW-1133">Transmembrane helix</keyword>
<sequence>MALLIFPAALTSIALSPMSIVQDVKVQLSLRPKPLNSTASVFPPLTITLPLVDEKVLKTSAPYITSIFHPPESLLISALTTFLLLTASLLAKCKPVNTLLYSAAKRLLAIIELKLGTAMVAIMTMTAIVTSSSIKVKPQDLLLPAFIDFIIGPLFTSLIKSKAWARCVIILRRTGRGRSGNTIASRRCIGCDTIIIFR</sequence>
<gene>
    <name evidence="2" type="ORF">HALO32_00657</name>
</gene>
<feature type="transmembrane region" description="Helical" evidence="1">
    <location>
        <begin position="73"/>
        <end position="91"/>
    </location>
</feature>
<keyword evidence="1" id="KW-0472">Membrane</keyword>
<evidence type="ECO:0000256" key="1">
    <source>
        <dbReference type="SAM" id="Phobius"/>
    </source>
</evidence>
<name>A0A5K1HYI3_9GAMM</name>
<dbReference type="AlphaFoldDB" id="A0A5K1HYI3"/>
<keyword evidence="3" id="KW-1185">Reference proteome</keyword>
<feature type="transmembrane region" description="Helical" evidence="1">
    <location>
        <begin position="141"/>
        <end position="159"/>
    </location>
</feature>